<gene>
    <name evidence="3" type="primary">Mo06358</name>
    <name evidence="3" type="ORF">E5Q_06358</name>
</gene>
<evidence type="ECO:0000256" key="2">
    <source>
        <dbReference type="ARBA" id="ARBA00023235"/>
    </source>
</evidence>
<dbReference type="STRING" id="764103.G7E937"/>
<dbReference type="eggNOG" id="ENOG502RXKW">
    <property type="taxonomic scope" value="Eukaryota"/>
</dbReference>
<reference evidence="3 4" key="2">
    <citation type="journal article" date="2012" name="Open Biol.">
        <title>Characteristics of nucleosomes and linker DNA regions on the genome of the basidiomycete Mixia osmundae revealed by mono- and dinucleosome mapping.</title>
        <authorList>
            <person name="Nishida H."/>
            <person name="Kondo S."/>
            <person name="Matsumoto T."/>
            <person name="Suzuki Y."/>
            <person name="Yoshikawa H."/>
            <person name="Taylor T.D."/>
            <person name="Sugiyama J."/>
        </authorList>
    </citation>
    <scope>NUCLEOTIDE SEQUENCE [LARGE SCALE GENOMIC DNA]</scope>
    <source>
        <strain evidence="4">CBS 9802 / IAM 14324 / JCM 22182 / KY 12970</strain>
    </source>
</reference>
<dbReference type="Pfam" id="PF04303">
    <property type="entry name" value="PrpF"/>
    <property type="match status" value="2"/>
</dbReference>
<dbReference type="OrthoDB" id="10267539at2759"/>
<comment type="caution">
    <text evidence="3">The sequence shown here is derived from an EMBL/GenBank/DDBJ whole genome shotgun (WGS) entry which is preliminary data.</text>
</comment>
<dbReference type="InParanoid" id="G7E937"/>
<name>G7E937_MIXOS</name>
<sequence length="415" mass="43956">MAIPIPASFWRGGTSRALMLRANAIASYSPAIRDKIILAAMGSPDPDGRQIDGLGGGYSSVSKTVVISQPGEGLDQQRAHGRLPGPDWADDADRTNAYDVVYRFAQVGVREPKLDWAATCGNMLSAVAVSAIDDRLVPESTLRNRLNESKVSLRILANTGTIFTAHVPVNADTLRVPETEDATGYALAGVPGLGLPVELEFPLDPASTGAFTGRTVDTVPLAGRDVPCSMITAGLPNLFVRPEDLGLPLDTLTRSPADLDSDDQLRAIIENFRHAAAQIHDLTKLQYSAASPKVCLIGGARDYTTTGGETLKSNDFDIIVRAFSTGDAHRSVPGTTLTALSVARSIKGSLVESLCLANDQAVQRIRVGHPAGVAESAVVVSGEGAATAVLMTRTAREIMRGEVMIPSRCFEKDDQ</sequence>
<keyword evidence="4" id="KW-1185">Reference proteome</keyword>
<comment type="similarity">
    <text evidence="1">Belongs to the PrpF family.</text>
</comment>
<dbReference type="AlphaFoldDB" id="G7E937"/>
<dbReference type="GO" id="GO:0016853">
    <property type="term" value="F:isomerase activity"/>
    <property type="evidence" value="ECO:0007669"/>
    <property type="project" value="UniProtKB-KW"/>
</dbReference>
<dbReference type="EMBL" id="BABT02000220">
    <property type="protein sequence ID" value="GAA99655.1"/>
    <property type="molecule type" value="Genomic_DNA"/>
</dbReference>
<accession>G7E937</accession>
<dbReference type="RefSeq" id="XP_014568867.1">
    <property type="nucleotide sequence ID" value="XM_014713381.1"/>
</dbReference>
<dbReference type="OMA" id="QIDGMGA"/>
<protein>
    <submittedName>
        <fullName evidence="3">Uncharacterized protein</fullName>
    </submittedName>
</protein>
<evidence type="ECO:0000313" key="3">
    <source>
        <dbReference type="EMBL" id="GAA99655.1"/>
    </source>
</evidence>
<dbReference type="InterPro" id="IPR007400">
    <property type="entry name" value="PrpF-like"/>
</dbReference>
<dbReference type="Proteomes" id="UP000009131">
    <property type="component" value="Unassembled WGS sequence"/>
</dbReference>
<dbReference type="SUPFAM" id="SSF54506">
    <property type="entry name" value="Diaminopimelate epimerase-like"/>
    <property type="match status" value="2"/>
</dbReference>
<evidence type="ECO:0000313" key="4">
    <source>
        <dbReference type="Proteomes" id="UP000009131"/>
    </source>
</evidence>
<proteinExistence type="inferred from homology"/>
<dbReference type="PANTHER" id="PTHR43709:SF2">
    <property type="entry name" value="DUF453 DOMAIN PROTEIN (AFU_ORTHOLOGUE AFUA_6G00360)"/>
    <property type="match status" value="1"/>
</dbReference>
<evidence type="ECO:0000256" key="1">
    <source>
        <dbReference type="ARBA" id="ARBA00007673"/>
    </source>
</evidence>
<keyword evidence="2" id="KW-0413">Isomerase</keyword>
<dbReference type="Gene3D" id="3.10.310.10">
    <property type="entry name" value="Diaminopimelate Epimerase, Chain A, domain 1"/>
    <property type="match status" value="2"/>
</dbReference>
<dbReference type="HOGENOM" id="CLU_026443_2_0_1"/>
<dbReference type="PANTHER" id="PTHR43709">
    <property type="entry name" value="ACONITATE ISOMERASE-RELATED"/>
    <property type="match status" value="1"/>
</dbReference>
<reference evidence="3 4" key="1">
    <citation type="journal article" date="2011" name="J. Gen. Appl. Microbiol.">
        <title>Draft genome sequencing of the enigmatic basidiomycete Mixia osmundae.</title>
        <authorList>
            <person name="Nishida H."/>
            <person name="Nagatsuka Y."/>
            <person name="Sugiyama J."/>
        </authorList>
    </citation>
    <scope>NUCLEOTIDE SEQUENCE [LARGE SCALE GENOMIC DNA]</scope>
    <source>
        <strain evidence="4">CBS 9802 / IAM 14324 / JCM 22182 / KY 12970</strain>
    </source>
</reference>
<organism evidence="3 4">
    <name type="scientific">Mixia osmundae (strain CBS 9802 / IAM 14324 / JCM 22182 / KY 12970)</name>
    <dbReference type="NCBI Taxonomy" id="764103"/>
    <lineage>
        <taxon>Eukaryota</taxon>
        <taxon>Fungi</taxon>
        <taxon>Dikarya</taxon>
        <taxon>Basidiomycota</taxon>
        <taxon>Pucciniomycotina</taxon>
        <taxon>Mixiomycetes</taxon>
        <taxon>Mixiales</taxon>
        <taxon>Mixiaceae</taxon>
        <taxon>Mixia</taxon>
    </lineage>
</organism>